<reference evidence="6 7" key="1">
    <citation type="submission" date="2019-03" db="EMBL/GenBank/DDBJ databases">
        <title>Genomic Encyclopedia of Type Strains, Phase IV (KMG-IV): sequencing the most valuable type-strain genomes for metagenomic binning, comparative biology and taxonomic classification.</title>
        <authorList>
            <person name="Goeker M."/>
        </authorList>
    </citation>
    <scope>NUCLEOTIDE SEQUENCE [LARGE SCALE GENOMIC DNA]</scope>
    <source>
        <strain evidence="6 7">DSM 101</strain>
    </source>
</reference>
<dbReference type="InterPro" id="IPR036388">
    <property type="entry name" value="WH-like_DNA-bd_sf"/>
</dbReference>
<keyword evidence="1" id="KW-0805">Transcription regulation</keyword>
<dbReference type="InterPro" id="IPR051081">
    <property type="entry name" value="HTH_MetalResp_TranReg"/>
</dbReference>
<dbReference type="PANTHER" id="PTHR33154:SF15">
    <property type="entry name" value="REGULATORY PROTEIN ARSR"/>
    <property type="match status" value="1"/>
</dbReference>
<proteinExistence type="predicted"/>
<evidence type="ECO:0000256" key="1">
    <source>
        <dbReference type="ARBA" id="ARBA00023015"/>
    </source>
</evidence>
<dbReference type="GO" id="GO:0003677">
    <property type="term" value="F:DNA binding"/>
    <property type="evidence" value="ECO:0007669"/>
    <property type="project" value="UniProtKB-KW"/>
</dbReference>
<evidence type="ECO:0000313" key="6">
    <source>
        <dbReference type="EMBL" id="TCK31498.1"/>
    </source>
</evidence>
<dbReference type="PROSITE" id="PS50987">
    <property type="entry name" value="HTH_ARSR_2"/>
    <property type="match status" value="1"/>
</dbReference>
<accession>A0A4R1I8U5</accession>
<protein>
    <submittedName>
        <fullName evidence="6">DNA-binding transcriptional ArsR family regulator</fullName>
    </submittedName>
</protein>
<feature type="region of interest" description="Disordered" evidence="4">
    <location>
        <begin position="107"/>
        <end position="129"/>
    </location>
</feature>
<dbReference type="InterPro" id="IPR036390">
    <property type="entry name" value="WH_DNA-bd_sf"/>
</dbReference>
<name>A0A4R1I8U5_ANCAQ</name>
<evidence type="ECO:0000313" key="7">
    <source>
        <dbReference type="Proteomes" id="UP000295030"/>
    </source>
</evidence>
<feature type="domain" description="HTH arsR-type" evidence="5">
    <location>
        <begin position="7"/>
        <end position="102"/>
    </location>
</feature>
<gene>
    <name evidence="6" type="ORF">EV667_1608</name>
</gene>
<evidence type="ECO:0000256" key="3">
    <source>
        <dbReference type="ARBA" id="ARBA00023163"/>
    </source>
</evidence>
<organism evidence="6 7">
    <name type="scientific">Ancylobacter aquaticus</name>
    <dbReference type="NCBI Taxonomy" id="100"/>
    <lineage>
        <taxon>Bacteria</taxon>
        <taxon>Pseudomonadati</taxon>
        <taxon>Pseudomonadota</taxon>
        <taxon>Alphaproteobacteria</taxon>
        <taxon>Hyphomicrobiales</taxon>
        <taxon>Xanthobacteraceae</taxon>
        <taxon>Ancylobacter</taxon>
    </lineage>
</organism>
<dbReference type="InterPro" id="IPR001845">
    <property type="entry name" value="HTH_ArsR_DNA-bd_dom"/>
</dbReference>
<sequence length="129" mass="13562">MMSADDPSPDSDDMLALRLRALAHPARLAIVRALAQTERCQCGQIVRGLTLAQSTVSQHLKVLKEAGLITGTIEGPRSCYCLDRDTVATLAGEMLALFACLATTPAEGQDGREAGNEAGNPDARADALV</sequence>
<dbReference type="SMART" id="SM00418">
    <property type="entry name" value="HTH_ARSR"/>
    <property type="match status" value="1"/>
</dbReference>
<dbReference type="GO" id="GO:0003700">
    <property type="term" value="F:DNA-binding transcription factor activity"/>
    <property type="evidence" value="ECO:0007669"/>
    <property type="project" value="InterPro"/>
</dbReference>
<dbReference type="EMBL" id="SMFY01000001">
    <property type="protein sequence ID" value="TCK31498.1"/>
    <property type="molecule type" value="Genomic_DNA"/>
</dbReference>
<dbReference type="PRINTS" id="PR00778">
    <property type="entry name" value="HTHARSR"/>
</dbReference>
<comment type="caution">
    <text evidence="6">The sequence shown here is derived from an EMBL/GenBank/DDBJ whole genome shotgun (WGS) entry which is preliminary data.</text>
</comment>
<dbReference type="NCBIfam" id="NF033788">
    <property type="entry name" value="HTH_metalloreg"/>
    <property type="match status" value="1"/>
</dbReference>
<keyword evidence="2 6" id="KW-0238">DNA-binding</keyword>
<keyword evidence="7" id="KW-1185">Reference proteome</keyword>
<dbReference type="InterPro" id="IPR011991">
    <property type="entry name" value="ArsR-like_HTH"/>
</dbReference>
<keyword evidence="3" id="KW-0804">Transcription</keyword>
<evidence type="ECO:0000259" key="5">
    <source>
        <dbReference type="PROSITE" id="PS50987"/>
    </source>
</evidence>
<dbReference type="Gene3D" id="1.10.10.10">
    <property type="entry name" value="Winged helix-like DNA-binding domain superfamily/Winged helix DNA-binding domain"/>
    <property type="match status" value="1"/>
</dbReference>
<dbReference type="Pfam" id="PF01022">
    <property type="entry name" value="HTH_5"/>
    <property type="match status" value="1"/>
</dbReference>
<evidence type="ECO:0000256" key="4">
    <source>
        <dbReference type="SAM" id="MobiDB-lite"/>
    </source>
</evidence>
<evidence type="ECO:0000256" key="2">
    <source>
        <dbReference type="ARBA" id="ARBA00023125"/>
    </source>
</evidence>
<dbReference type="AlphaFoldDB" id="A0A4R1I8U5"/>
<dbReference type="SUPFAM" id="SSF46785">
    <property type="entry name" value="Winged helix' DNA-binding domain"/>
    <property type="match status" value="1"/>
</dbReference>
<dbReference type="PANTHER" id="PTHR33154">
    <property type="entry name" value="TRANSCRIPTIONAL REGULATOR, ARSR FAMILY"/>
    <property type="match status" value="1"/>
</dbReference>
<dbReference type="Proteomes" id="UP000295030">
    <property type="component" value="Unassembled WGS sequence"/>
</dbReference>
<dbReference type="CDD" id="cd00090">
    <property type="entry name" value="HTH_ARSR"/>
    <property type="match status" value="1"/>
</dbReference>